<dbReference type="SUPFAM" id="SSF57959">
    <property type="entry name" value="Leucine zipper domain"/>
    <property type="match status" value="1"/>
</dbReference>
<organism evidence="5 6">
    <name type="scientific">Absidia repens</name>
    <dbReference type="NCBI Taxonomy" id="90262"/>
    <lineage>
        <taxon>Eukaryota</taxon>
        <taxon>Fungi</taxon>
        <taxon>Fungi incertae sedis</taxon>
        <taxon>Mucoromycota</taxon>
        <taxon>Mucoromycotina</taxon>
        <taxon>Mucoromycetes</taxon>
        <taxon>Mucorales</taxon>
        <taxon>Cunninghamellaceae</taxon>
        <taxon>Absidia</taxon>
    </lineage>
</organism>
<dbReference type="Proteomes" id="UP000193560">
    <property type="component" value="Unassembled WGS sequence"/>
</dbReference>
<dbReference type="AlphaFoldDB" id="A0A1X2IY26"/>
<dbReference type="CDD" id="cd14688">
    <property type="entry name" value="bZIP_YAP"/>
    <property type="match status" value="1"/>
</dbReference>
<dbReference type="InterPro" id="IPR004827">
    <property type="entry name" value="bZIP"/>
</dbReference>
<evidence type="ECO:0000256" key="3">
    <source>
        <dbReference type="SAM" id="MobiDB-lite"/>
    </source>
</evidence>
<feature type="compositionally biased region" description="Polar residues" evidence="3">
    <location>
        <begin position="1"/>
        <end position="15"/>
    </location>
</feature>
<gene>
    <name evidence="5" type="ORF">BCR42DRAFT_402430</name>
</gene>
<evidence type="ECO:0000256" key="1">
    <source>
        <dbReference type="ARBA" id="ARBA00004123"/>
    </source>
</evidence>
<feature type="compositionally biased region" description="Polar residues" evidence="3">
    <location>
        <begin position="118"/>
        <end position="128"/>
    </location>
</feature>
<feature type="compositionally biased region" description="Basic and acidic residues" evidence="3">
    <location>
        <begin position="31"/>
        <end position="40"/>
    </location>
</feature>
<evidence type="ECO:0000313" key="5">
    <source>
        <dbReference type="EMBL" id="ORZ24198.1"/>
    </source>
</evidence>
<reference evidence="5 6" key="1">
    <citation type="submission" date="2016-07" db="EMBL/GenBank/DDBJ databases">
        <title>Pervasive Adenine N6-methylation of Active Genes in Fungi.</title>
        <authorList>
            <consortium name="DOE Joint Genome Institute"/>
            <person name="Mondo S.J."/>
            <person name="Dannebaum R.O."/>
            <person name="Kuo R.C."/>
            <person name="Labutti K."/>
            <person name="Haridas S."/>
            <person name="Kuo A."/>
            <person name="Salamov A."/>
            <person name="Ahrendt S.R."/>
            <person name="Lipzen A."/>
            <person name="Sullivan W."/>
            <person name="Andreopoulos W.B."/>
            <person name="Clum A."/>
            <person name="Lindquist E."/>
            <person name="Daum C."/>
            <person name="Ramamoorthy G.K."/>
            <person name="Gryganskyi A."/>
            <person name="Culley D."/>
            <person name="Magnuson J.K."/>
            <person name="James T.Y."/>
            <person name="O'Malley M.A."/>
            <person name="Stajich J.E."/>
            <person name="Spatafora J.W."/>
            <person name="Visel A."/>
            <person name="Grigoriev I.V."/>
        </authorList>
    </citation>
    <scope>NUCLEOTIDE SEQUENCE [LARGE SCALE GENOMIC DNA]</scope>
    <source>
        <strain evidence="5 6">NRRL 1336</strain>
    </source>
</reference>
<feature type="compositionally biased region" description="Polar residues" evidence="3">
    <location>
        <begin position="135"/>
        <end position="161"/>
    </location>
</feature>
<feature type="domain" description="BZIP" evidence="4">
    <location>
        <begin position="36"/>
        <end position="51"/>
    </location>
</feature>
<dbReference type="STRING" id="90262.A0A1X2IY26"/>
<dbReference type="InterPro" id="IPR046347">
    <property type="entry name" value="bZIP_sf"/>
</dbReference>
<dbReference type="GO" id="GO:0000976">
    <property type="term" value="F:transcription cis-regulatory region binding"/>
    <property type="evidence" value="ECO:0007669"/>
    <property type="project" value="InterPro"/>
</dbReference>
<dbReference type="Pfam" id="PF00170">
    <property type="entry name" value="bZIP_1"/>
    <property type="match status" value="1"/>
</dbReference>
<evidence type="ECO:0000259" key="4">
    <source>
        <dbReference type="PROSITE" id="PS00036"/>
    </source>
</evidence>
<feature type="compositionally biased region" description="Basic residues" evidence="3">
    <location>
        <begin position="277"/>
        <end position="286"/>
    </location>
</feature>
<keyword evidence="2" id="KW-0539">Nucleus</keyword>
<dbReference type="GO" id="GO:0001228">
    <property type="term" value="F:DNA-binding transcription activator activity, RNA polymerase II-specific"/>
    <property type="evidence" value="ECO:0007669"/>
    <property type="project" value="TreeGrafter"/>
</dbReference>
<comment type="subcellular location">
    <subcellularLocation>
        <location evidence="1">Nucleus</location>
    </subcellularLocation>
</comment>
<keyword evidence="6" id="KW-1185">Reference proteome</keyword>
<dbReference type="PANTHER" id="PTHR40621">
    <property type="entry name" value="TRANSCRIPTION FACTOR KAPC-RELATED"/>
    <property type="match status" value="1"/>
</dbReference>
<accession>A0A1X2IY26</accession>
<feature type="region of interest" description="Disordered" evidence="3">
    <location>
        <begin position="1"/>
        <end position="50"/>
    </location>
</feature>
<feature type="compositionally biased region" description="Low complexity" evidence="3">
    <location>
        <begin position="162"/>
        <end position="203"/>
    </location>
</feature>
<evidence type="ECO:0000256" key="2">
    <source>
        <dbReference type="ARBA" id="ARBA00023242"/>
    </source>
</evidence>
<evidence type="ECO:0000313" key="6">
    <source>
        <dbReference type="Proteomes" id="UP000193560"/>
    </source>
</evidence>
<feature type="region of interest" description="Disordered" evidence="3">
    <location>
        <begin position="277"/>
        <end position="307"/>
    </location>
</feature>
<dbReference type="InterPro" id="IPR050936">
    <property type="entry name" value="AP-1-like"/>
</dbReference>
<name>A0A1X2IY26_9FUNG</name>
<dbReference type="EMBL" id="MCGE01000002">
    <property type="protein sequence ID" value="ORZ24198.1"/>
    <property type="molecule type" value="Genomic_DNA"/>
</dbReference>
<proteinExistence type="predicted"/>
<dbReference type="Gene3D" id="1.20.5.170">
    <property type="match status" value="1"/>
</dbReference>
<comment type="caution">
    <text evidence="5">The sequence shown here is derived from an EMBL/GenBank/DDBJ whole genome shotgun (WGS) entry which is preliminary data.</text>
</comment>
<dbReference type="OrthoDB" id="2290838at2759"/>
<dbReference type="SMART" id="SM00338">
    <property type="entry name" value="BRLZ"/>
    <property type="match status" value="1"/>
</dbReference>
<dbReference type="GO" id="GO:0090575">
    <property type="term" value="C:RNA polymerase II transcription regulator complex"/>
    <property type="evidence" value="ECO:0007669"/>
    <property type="project" value="TreeGrafter"/>
</dbReference>
<feature type="region of interest" description="Disordered" evidence="3">
    <location>
        <begin position="111"/>
        <end position="213"/>
    </location>
</feature>
<protein>
    <recommendedName>
        <fullName evidence="4">BZIP domain-containing protein</fullName>
    </recommendedName>
</protein>
<dbReference type="PANTHER" id="PTHR40621:SF6">
    <property type="entry name" value="AP-1-LIKE TRANSCRIPTION FACTOR YAP1-RELATED"/>
    <property type="match status" value="1"/>
</dbReference>
<dbReference type="PROSITE" id="PS00036">
    <property type="entry name" value="BZIP_BASIC"/>
    <property type="match status" value="1"/>
</dbReference>
<sequence length="307" mass="34573">MSTLSSESGSDTALESQEHPASPINGNKRKSVIDTRRAEQNRAAQRAFRQRKEVYVKELENKVQDMEILKDRLSRLEIENERLKYRVWELESSPTSTSTSPSVSASVSASVAGATTTDSMPSPLSSYYKTRPYGNDTTSTSSDITPRQLQHNQWQPFSTDISSKTTKTTENNETSLPSSSASLSPPPQSLSHSTGSTTTMTHHILSPPSPSPSIFRPIPVAYWDKCTSSKRQQHTYNGFQQRRHNTSHQQLELQSNDETPAEHGQVLDNLASILRTHHRPPIHHHRPQNEEQSQQRQEQPEPELMHT</sequence>